<feature type="transmembrane region" description="Helical" evidence="8">
    <location>
        <begin position="490"/>
        <end position="511"/>
    </location>
</feature>
<dbReference type="EMBL" id="HBUF01218569">
    <property type="protein sequence ID" value="CAG6668333.1"/>
    <property type="molecule type" value="Transcribed_RNA"/>
</dbReference>
<reference evidence="10" key="1">
    <citation type="submission" date="2021-05" db="EMBL/GenBank/DDBJ databases">
        <authorList>
            <person name="Alioto T."/>
            <person name="Alioto T."/>
            <person name="Gomez Garrido J."/>
        </authorList>
    </citation>
    <scope>NUCLEOTIDE SEQUENCE</scope>
</reference>
<evidence type="ECO:0000256" key="9">
    <source>
        <dbReference type="SAM" id="SignalP"/>
    </source>
</evidence>
<comment type="subcellular location">
    <subcellularLocation>
        <location evidence="1">Membrane</location>
        <topology evidence="1">Multi-pass membrane protein</topology>
    </subcellularLocation>
</comment>
<evidence type="ECO:0000256" key="7">
    <source>
        <dbReference type="ARBA" id="ARBA00023180"/>
    </source>
</evidence>
<keyword evidence="7" id="KW-0325">Glycoprotein</keyword>
<feature type="transmembrane region" description="Helical" evidence="8">
    <location>
        <begin position="692"/>
        <end position="711"/>
    </location>
</feature>
<sequence length="776" mass="88401">MDTLKALLLSLSLTVLLCFSSCISLETLSLNSISIPAQYGEKYDTYAVNKNVTYNFEYHDNVQNISLTPARVFVRSNQACCTSPLEVVVRKQKSIYAYQIPYVVQTKDSLYQYDETSRTICPNIVTEDTDQDMIISISTTSQQDVQFSVIANLSKEFTVEASDQRQFVASPSEPMFYSFQFDSNTESVLLVVNSNSNICMTLSVQNVSCPVVDLESNVQYRGHWQTVTSQGGMLLKKSDFPLGLFIVFVVHSDDTACSGFKGGILSDRKKMISFRLEENISDQTYLMAALALLSVFAFVYMLAFIVGVRRKLTAIPVSPVQTPLDEPSVSAISPIQEIATNSFRRTWSADSSLDETDIDMLPDLYYDKEVFRAKPYLFVSDLSRKDHRILAGKAKLYYWNLITVAIFYSLPVVQLVLTYQKVLNDSGNQDLCYYNYLCSHPLWILSDFNHIISNVGYVFLGFLFILITVNRERFSTQDNKTHGIPHHFGFYYSLGMALIMEGVLSACYHVCPSQHNFQFDTSFMYIISVLSLLKIYQSRHPDINATAYSTFVALALIIFVGMVGTIMERREVYIAFTVIHFVVCLILTIHTYYMGRWSLNCSIVRRACKTCCTTLCASCTNPSNCLPLYPSRFFLLLFGNLFNWALAYVQLTRHPVNFGTYLLSVFMVNLCLYLMFYIIMKLITGERIMAHTCFYLIAAFAFWAGALNFFFDHSISWDHTPAQSRTYNQPCILLNFYDSHDVWHVLSAGAMFFSFMTLLSLDDDVVDRERTTLSVF</sequence>
<dbReference type="GO" id="GO:0051033">
    <property type="term" value="F:RNA transmembrane transporter activity"/>
    <property type="evidence" value="ECO:0007669"/>
    <property type="project" value="TreeGrafter"/>
</dbReference>
<keyword evidence="3 8" id="KW-0812">Transmembrane</keyword>
<dbReference type="GO" id="GO:0005764">
    <property type="term" value="C:lysosome"/>
    <property type="evidence" value="ECO:0007669"/>
    <property type="project" value="TreeGrafter"/>
</dbReference>
<evidence type="ECO:0000256" key="1">
    <source>
        <dbReference type="ARBA" id="ARBA00004141"/>
    </source>
</evidence>
<dbReference type="InterPro" id="IPR025958">
    <property type="entry name" value="SID1_TM_fam"/>
</dbReference>
<feature type="transmembrane region" description="Helical" evidence="8">
    <location>
        <begin position="451"/>
        <end position="469"/>
    </location>
</feature>
<evidence type="ECO:0000256" key="3">
    <source>
        <dbReference type="ARBA" id="ARBA00022692"/>
    </source>
</evidence>
<dbReference type="EMBL" id="HBUF01006806">
    <property type="protein sequence ID" value="CAG6607184.1"/>
    <property type="molecule type" value="Transcribed_RNA"/>
</dbReference>
<feature type="transmembrane region" description="Helical" evidence="8">
    <location>
        <begin position="573"/>
        <end position="593"/>
    </location>
</feature>
<keyword evidence="6 8" id="KW-0472">Membrane</keyword>
<evidence type="ECO:0000256" key="2">
    <source>
        <dbReference type="ARBA" id="ARBA00006618"/>
    </source>
</evidence>
<dbReference type="PANTHER" id="PTHR12185">
    <property type="entry name" value="SID1 TRANSMEMBRANE FAMILY MEMEBER"/>
    <property type="match status" value="1"/>
</dbReference>
<keyword evidence="4 9" id="KW-0732">Signal</keyword>
<feature type="chain" id="PRO_5036261344" evidence="9">
    <location>
        <begin position="25"/>
        <end position="776"/>
    </location>
</feature>
<keyword evidence="5 8" id="KW-1133">Transmembrane helix</keyword>
<proteinExistence type="inferred from homology"/>
<feature type="transmembrane region" description="Helical" evidence="8">
    <location>
        <begin position="548"/>
        <end position="567"/>
    </location>
</feature>
<feature type="transmembrane region" description="Helical" evidence="8">
    <location>
        <begin position="658"/>
        <end position="680"/>
    </location>
</feature>
<dbReference type="AlphaFoldDB" id="A0A8D8LAP8"/>
<dbReference type="Pfam" id="PF13965">
    <property type="entry name" value="SID-1_RNA_chan"/>
    <property type="match status" value="1"/>
</dbReference>
<feature type="transmembrane region" description="Helical" evidence="8">
    <location>
        <begin position="285"/>
        <end position="308"/>
    </location>
</feature>
<organism evidence="10">
    <name type="scientific">Cacopsylla melanoneura</name>
    <dbReference type="NCBI Taxonomy" id="428564"/>
    <lineage>
        <taxon>Eukaryota</taxon>
        <taxon>Metazoa</taxon>
        <taxon>Ecdysozoa</taxon>
        <taxon>Arthropoda</taxon>
        <taxon>Hexapoda</taxon>
        <taxon>Insecta</taxon>
        <taxon>Pterygota</taxon>
        <taxon>Neoptera</taxon>
        <taxon>Paraneoptera</taxon>
        <taxon>Hemiptera</taxon>
        <taxon>Sternorrhyncha</taxon>
        <taxon>Psylloidea</taxon>
        <taxon>Psyllidae</taxon>
        <taxon>Psyllinae</taxon>
        <taxon>Cacopsylla</taxon>
    </lineage>
</organism>
<dbReference type="GO" id="GO:0005886">
    <property type="term" value="C:plasma membrane"/>
    <property type="evidence" value="ECO:0007669"/>
    <property type="project" value="TreeGrafter"/>
</dbReference>
<protein>
    <submittedName>
        <fullName evidence="10">SID1 transmembrane family member 1</fullName>
    </submittedName>
</protein>
<feature type="transmembrane region" description="Helical" evidence="8">
    <location>
        <begin position="742"/>
        <end position="761"/>
    </location>
</feature>
<dbReference type="PANTHER" id="PTHR12185:SF14">
    <property type="entry name" value="CHOLESTEROL UPTAKE PROTEIN 1"/>
    <property type="match status" value="1"/>
</dbReference>
<comment type="similarity">
    <text evidence="2">Belongs to the SID1 family.</text>
</comment>
<dbReference type="EMBL" id="HBUF01218570">
    <property type="protein sequence ID" value="CAG6668334.1"/>
    <property type="molecule type" value="Transcribed_RNA"/>
</dbReference>
<evidence type="ECO:0000256" key="8">
    <source>
        <dbReference type="SAM" id="Phobius"/>
    </source>
</evidence>
<evidence type="ECO:0000313" key="10">
    <source>
        <dbReference type="EMBL" id="CAG6607184.1"/>
    </source>
</evidence>
<dbReference type="GO" id="GO:0003725">
    <property type="term" value="F:double-stranded RNA binding"/>
    <property type="evidence" value="ECO:0007669"/>
    <property type="project" value="TreeGrafter"/>
</dbReference>
<accession>A0A8D8LAP8</accession>
<evidence type="ECO:0000256" key="6">
    <source>
        <dbReference type="ARBA" id="ARBA00023136"/>
    </source>
</evidence>
<evidence type="ECO:0000256" key="5">
    <source>
        <dbReference type="ARBA" id="ARBA00022989"/>
    </source>
</evidence>
<evidence type="ECO:0000256" key="4">
    <source>
        <dbReference type="ARBA" id="ARBA00022729"/>
    </source>
</evidence>
<feature type="signal peptide" evidence="9">
    <location>
        <begin position="1"/>
        <end position="24"/>
    </location>
</feature>
<name>A0A8D8LAP8_9HEMI</name>
<feature type="transmembrane region" description="Helical" evidence="8">
    <location>
        <begin position="396"/>
        <end position="417"/>
    </location>
</feature>